<dbReference type="Proteomes" id="UP000286576">
    <property type="component" value="Unassembled WGS sequence"/>
</dbReference>
<dbReference type="EMBL" id="QXFL01000004">
    <property type="protein sequence ID" value="RIV85729.1"/>
    <property type="molecule type" value="Genomic_DNA"/>
</dbReference>
<dbReference type="InterPro" id="IPR009327">
    <property type="entry name" value="Cupin_DUF985"/>
</dbReference>
<dbReference type="InterPro" id="IPR039935">
    <property type="entry name" value="YML079W-like"/>
</dbReference>
<dbReference type="InterPro" id="IPR014710">
    <property type="entry name" value="RmlC-like_jellyroll"/>
</dbReference>
<dbReference type="CDD" id="cd06121">
    <property type="entry name" value="cupin_YML079wp"/>
    <property type="match status" value="1"/>
</dbReference>
<evidence type="ECO:0000313" key="3">
    <source>
        <dbReference type="Proteomes" id="UP000286576"/>
    </source>
</evidence>
<keyword evidence="3" id="KW-1185">Reference proteome</keyword>
<dbReference type="SUPFAM" id="SSF51182">
    <property type="entry name" value="RmlC-like cupins"/>
    <property type="match status" value="1"/>
</dbReference>
<dbReference type="Pfam" id="PF06172">
    <property type="entry name" value="Cupin_5"/>
    <property type="match status" value="1"/>
</dbReference>
<dbReference type="AlphaFoldDB" id="A0A418NRE1"/>
<organism evidence="2 3">
    <name type="scientific">Aurantiacibacter zhengii</name>
    <dbReference type="NCBI Taxonomy" id="2307003"/>
    <lineage>
        <taxon>Bacteria</taxon>
        <taxon>Pseudomonadati</taxon>
        <taxon>Pseudomonadota</taxon>
        <taxon>Alphaproteobacteria</taxon>
        <taxon>Sphingomonadales</taxon>
        <taxon>Erythrobacteraceae</taxon>
        <taxon>Aurantiacibacter</taxon>
    </lineage>
</organism>
<dbReference type="Gene3D" id="2.60.120.10">
    <property type="entry name" value="Jelly Rolls"/>
    <property type="match status" value="1"/>
</dbReference>
<dbReference type="OrthoDB" id="9798288at2"/>
<accession>A0A418NRE1</accession>
<protein>
    <submittedName>
        <fullName evidence="2">Cupin domain-containing protein</fullName>
    </submittedName>
</protein>
<dbReference type="InterPro" id="IPR011051">
    <property type="entry name" value="RmlC_Cupin_sf"/>
</dbReference>
<dbReference type="PANTHER" id="PTHR33387:SF3">
    <property type="entry name" value="DUF985 DOMAIN-CONTAINING PROTEIN"/>
    <property type="match status" value="1"/>
</dbReference>
<proteinExistence type="predicted"/>
<evidence type="ECO:0000313" key="2">
    <source>
        <dbReference type="EMBL" id="RIV85729.1"/>
    </source>
</evidence>
<comment type="caution">
    <text evidence="2">The sequence shown here is derived from an EMBL/GenBank/DDBJ whole genome shotgun (WGS) entry which is preliminary data.</text>
</comment>
<evidence type="ECO:0000259" key="1">
    <source>
        <dbReference type="Pfam" id="PF06172"/>
    </source>
</evidence>
<reference evidence="2 3" key="1">
    <citation type="submission" date="2018-08" db="EMBL/GenBank/DDBJ databases">
        <title>Erythrobacter zhengii sp.nov., a bacterium isolated from deep-sea sediment.</title>
        <authorList>
            <person name="Fang C."/>
            <person name="Wu Y.-H."/>
            <person name="Sun C."/>
            <person name="Wang H."/>
            <person name="Cheng H."/>
            <person name="Meng F.-X."/>
            <person name="Wang C.-S."/>
            <person name="Xu X.-W."/>
        </authorList>
    </citation>
    <scope>NUCLEOTIDE SEQUENCE [LARGE SCALE GENOMIC DNA]</scope>
    <source>
        <strain evidence="2 3">V18</strain>
    </source>
</reference>
<sequence length="148" mass="16023">MATADDLIAKLRLEQHPEGGWYRETWRADAIEGSRGAATAILFLLKTGEGSHWHKVDAAEIWLWHAGNPLQLSLTDPTGSAAADLVLGPDVLAGERVQQVIRPDEWQAAKCLPGDHDFTLVSCVVSPAFEFAGFTLAPPGWEPGDDLP</sequence>
<name>A0A418NRE1_9SPHN</name>
<dbReference type="PANTHER" id="PTHR33387">
    <property type="entry name" value="RMLC-LIKE JELLY ROLL FOLD PROTEIN"/>
    <property type="match status" value="1"/>
</dbReference>
<gene>
    <name evidence="2" type="ORF">D2V07_10345</name>
</gene>
<dbReference type="RefSeq" id="WP_119586921.1">
    <property type="nucleotide sequence ID" value="NZ_CAWODQ010000024.1"/>
</dbReference>
<feature type="domain" description="DUF985" evidence="1">
    <location>
        <begin position="6"/>
        <end position="137"/>
    </location>
</feature>